<organism evidence="1 2">
    <name type="scientific">Paenibacillus xylanexedens</name>
    <dbReference type="NCBI Taxonomy" id="528191"/>
    <lineage>
        <taxon>Bacteria</taxon>
        <taxon>Bacillati</taxon>
        <taxon>Bacillota</taxon>
        <taxon>Bacilli</taxon>
        <taxon>Bacillales</taxon>
        <taxon>Paenibacillaceae</taxon>
        <taxon>Paenibacillus</taxon>
    </lineage>
</organism>
<comment type="caution">
    <text evidence="1">The sequence shown here is derived from an EMBL/GenBank/DDBJ whole genome shotgun (WGS) entry which is preliminary data.</text>
</comment>
<dbReference type="Gene3D" id="3.40.50.720">
    <property type="entry name" value="NAD(P)-binding Rossmann-like Domain"/>
    <property type="match status" value="1"/>
</dbReference>
<gene>
    <name evidence="1" type="ORF">J2Z28_003090</name>
</gene>
<evidence type="ECO:0000313" key="1">
    <source>
        <dbReference type="EMBL" id="MBP2246442.1"/>
    </source>
</evidence>
<sequence length="243" mass="27171">MKTAYVHHAESTAMQMMVVYLLHRGLQITASFATSEQAEQFHSDLSVHDQKNCRTIVAPDLGMKGIESVLSASAEHMQGLDFYIHGSSWVDELSELQSDPAAFALTSHRQLSELFLYTRAAGHFMARKQSGQMIVPILADMMHYSGFPSSPVYNQGAQAYVKSFAKEMTPFRVSVNTLTFGYYRMENHINAGRSRRKIYDMFTLKPSVPELEELVQGLGLLLDYGQGMSGQNITWGYGIPSVL</sequence>
<accession>A0ABS4RU84</accession>
<dbReference type="SUPFAM" id="SSF51735">
    <property type="entry name" value="NAD(P)-binding Rossmann-fold domains"/>
    <property type="match status" value="1"/>
</dbReference>
<dbReference type="EMBL" id="JAGIKV010000010">
    <property type="protein sequence ID" value="MBP2246442.1"/>
    <property type="molecule type" value="Genomic_DNA"/>
</dbReference>
<dbReference type="InterPro" id="IPR036291">
    <property type="entry name" value="NAD(P)-bd_dom_sf"/>
</dbReference>
<name>A0ABS4RU84_PAEXY</name>
<evidence type="ECO:0000313" key="2">
    <source>
        <dbReference type="Proteomes" id="UP000810207"/>
    </source>
</evidence>
<dbReference type="Proteomes" id="UP000810207">
    <property type="component" value="Unassembled WGS sequence"/>
</dbReference>
<reference evidence="1 2" key="1">
    <citation type="submission" date="2021-03" db="EMBL/GenBank/DDBJ databases">
        <title>Genomic Encyclopedia of Type Strains, Phase IV (KMG-IV): sequencing the most valuable type-strain genomes for metagenomic binning, comparative biology and taxonomic classification.</title>
        <authorList>
            <person name="Goeker M."/>
        </authorList>
    </citation>
    <scope>NUCLEOTIDE SEQUENCE [LARGE SCALE GENOMIC DNA]</scope>
    <source>
        <strain evidence="1 2">DSM 21292</strain>
    </source>
</reference>
<keyword evidence="2" id="KW-1185">Reference proteome</keyword>
<proteinExistence type="predicted"/>
<dbReference type="RefSeq" id="WP_211083073.1">
    <property type="nucleotide sequence ID" value="NZ_CBCSLC010000027.1"/>
</dbReference>
<protein>
    <submittedName>
        <fullName evidence="1">NAD(P)-dependent dehydrogenase (Short-subunit alcohol dehydrogenase family)</fullName>
    </submittedName>
</protein>